<feature type="repeat" description="ANK" evidence="2">
    <location>
        <begin position="950"/>
        <end position="982"/>
    </location>
</feature>
<dbReference type="PROSITE" id="PS50297">
    <property type="entry name" value="ANK_REP_REGION"/>
    <property type="match status" value="4"/>
</dbReference>
<feature type="domain" description="Nephrocystin 3-like N-terminal" evidence="3">
    <location>
        <begin position="204"/>
        <end position="380"/>
    </location>
</feature>
<keyword evidence="5" id="KW-1185">Reference proteome</keyword>
<proteinExistence type="predicted"/>
<dbReference type="InterPro" id="IPR002110">
    <property type="entry name" value="Ankyrin_rpt"/>
</dbReference>
<evidence type="ECO:0000313" key="4">
    <source>
        <dbReference type="EMBL" id="KAK8096228.1"/>
    </source>
</evidence>
<dbReference type="Pfam" id="PF12796">
    <property type="entry name" value="Ank_2"/>
    <property type="match status" value="4"/>
</dbReference>
<dbReference type="SUPFAM" id="SSF48403">
    <property type="entry name" value="Ankyrin repeat"/>
    <property type="match status" value="2"/>
</dbReference>
<sequence length="1444" mass="159119">MADPLSIASGVAGLVSLTVQATQLTCKYVAEVSHAGEAVLQCLRSLSLLRDVLARIEESSADGELASILMRKSRWVPIPYEDVKRCEQSIEKVRGRLAALFHEDGKIKKRHALTWPFQNTESTDLIKQLQEFRDMFAAVAVADSLDVSVKSHQVAVDTRSAVRDIKDDMISGKRDLATRALIDWIFPDNMETWRLGGDKEPHQGAGSWFFDSTEYLDWIESGGSKRGVLWCKGAPGSGKSVLMSQAISHIQNQLPQTSGSPAAIVLSHFCDHRDSRTQSPDVIIRHLMRQAALQSDTVLDNLQTCAEYQDAKRSGRSLRLAELSRIFVDNCLSADPRFLIVLDGLDECAEDLDGLEARHEVLQLISKAASLGIRVLTASRDIANIRAELSDCCSELKVRAPDADLRAYVTSRLYGIEKRVPQAKKFKDAIVDKVIRDADGIFLLARLMMDILAPSSINNVRQIKKFLSEGSCDLNKMYRETLDRIMSNNAISADLAQKALLWLCYAQRPLREVEIQHALATEMGDEDFDPDGITPGELLQASSMGIVVCDAEGIYSLFHQTAYDFFRSSPELGPAAAHLLISQTCLCYLSFATMREQGPCQDLKALEERRERLSLLDYAAKHWSDHARQVEGDVVDSVVAFITDDVLRECLGQAFYHRKRDDWELKQMMFDSLPTGSTALQTACGRGLPITAKRLLAEDQNAQSVAQADNQGWTPLISASSYGHGKIVDLLLAHTAAVGISGEDTAQAREEGGMKSPDVVGLDKADNAGWTPLFWAIVKGHEHVAEQLLASGACASLKDKNNWTPIDWAAFRADRSLVTLLLQYTSLPREKTPRSFYSRSGVYRPREFSPIFLAAAAGDDQTVETLLQHGNSAQEGSGEAARSMYNVISKAERFYKHCDIYTYVSMPSVLLTKKFAIRLFESAIRSDQPAIVKMLVELGSTLGAVEGEQKSRSALHIAACCGNTRICEYLLSKGADASLQDKDGHTPLDLAISVAAIPCIKLFLECLDSGSKEISRLIEKGSAPAVFAFGWYSKIKRRRYRRRNSDATVRDQLNPHVRPDSQYMLEASRTLIHNTSADNPETNDCDSECEQEGAIIEVLQALLDHGCDVNGVEQDRKQTALHYACMLSKPKVVSFLLENGADVRITGEYGGSCLYLACEAGTVSLEVVRTLVQSGVDVNACNRWHRSPLLEACKNASAEIVQFLTASGALVNTYDNLERHPLHMACSRSPTDPETRDDTLELIEHILELSGPEILSRSCGSYNFEGVPNAKPTVLNYAIQAENWAAVDFLRARGATALDASLVPMGLLGCVTDARGATFRRLVDDFGADAADVDRRKPLVAHCVRAYHRERRAASDGFADNVAALLEAGADINAGGSSNENSVERGAIRRCARPAKTAWTSSLCGSCWRTARTQSGRRAGGVVPRRCLRRLWRRFQNTLSKNEL</sequence>
<keyword evidence="1" id="KW-0677">Repeat</keyword>
<organism evidence="4 5">
    <name type="scientific">Apiospora kogelbergensis</name>
    <dbReference type="NCBI Taxonomy" id="1337665"/>
    <lineage>
        <taxon>Eukaryota</taxon>
        <taxon>Fungi</taxon>
        <taxon>Dikarya</taxon>
        <taxon>Ascomycota</taxon>
        <taxon>Pezizomycotina</taxon>
        <taxon>Sordariomycetes</taxon>
        <taxon>Xylariomycetidae</taxon>
        <taxon>Amphisphaeriales</taxon>
        <taxon>Apiosporaceae</taxon>
        <taxon>Apiospora</taxon>
    </lineage>
</organism>
<comment type="caution">
    <text evidence="4">The sequence shown here is derived from an EMBL/GenBank/DDBJ whole genome shotgun (WGS) entry which is preliminary data.</text>
</comment>
<reference evidence="4 5" key="1">
    <citation type="submission" date="2023-01" db="EMBL/GenBank/DDBJ databases">
        <title>Analysis of 21 Apiospora genomes using comparative genomics revels a genus with tremendous synthesis potential of carbohydrate active enzymes and secondary metabolites.</title>
        <authorList>
            <person name="Sorensen T."/>
        </authorList>
    </citation>
    <scope>NUCLEOTIDE SEQUENCE [LARGE SCALE GENOMIC DNA]</scope>
    <source>
        <strain evidence="4 5">CBS 117206</strain>
    </source>
</reference>
<feature type="repeat" description="ANK" evidence="2">
    <location>
        <begin position="1149"/>
        <end position="1183"/>
    </location>
</feature>
<dbReference type="Gene3D" id="3.40.50.300">
    <property type="entry name" value="P-loop containing nucleotide triphosphate hydrolases"/>
    <property type="match status" value="1"/>
</dbReference>
<dbReference type="SUPFAM" id="SSF52540">
    <property type="entry name" value="P-loop containing nucleoside triphosphate hydrolases"/>
    <property type="match status" value="1"/>
</dbReference>
<dbReference type="Gene3D" id="1.25.40.20">
    <property type="entry name" value="Ankyrin repeat-containing domain"/>
    <property type="match status" value="3"/>
</dbReference>
<evidence type="ECO:0000259" key="3">
    <source>
        <dbReference type="Pfam" id="PF24883"/>
    </source>
</evidence>
<feature type="repeat" description="ANK" evidence="2">
    <location>
        <begin position="768"/>
        <end position="800"/>
    </location>
</feature>
<dbReference type="SMART" id="SM00248">
    <property type="entry name" value="ANK"/>
    <property type="match status" value="14"/>
</dbReference>
<evidence type="ECO:0000313" key="5">
    <source>
        <dbReference type="Proteomes" id="UP001392437"/>
    </source>
</evidence>
<dbReference type="InterPro" id="IPR056884">
    <property type="entry name" value="NPHP3-like_N"/>
</dbReference>
<dbReference type="Proteomes" id="UP001392437">
    <property type="component" value="Unassembled WGS sequence"/>
</dbReference>
<protein>
    <recommendedName>
        <fullName evidence="3">Nephrocystin 3-like N-terminal domain-containing protein</fullName>
    </recommendedName>
</protein>
<dbReference type="PROSITE" id="PS50088">
    <property type="entry name" value="ANK_REPEAT"/>
    <property type="match status" value="6"/>
</dbReference>
<accession>A0AAW0QEG0</accession>
<keyword evidence="2" id="KW-0040">ANK repeat</keyword>
<dbReference type="InterPro" id="IPR027417">
    <property type="entry name" value="P-loop_NTPase"/>
</dbReference>
<feature type="repeat" description="ANK" evidence="2">
    <location>
        <begin position="1184"/>
        <end position="1216"/>
    </location>
</feature>
<dbReference type="PANTHER" id="PTHR10039:SF15">
    <property type="entry name" value="NACHT DOMAIN-CONTAINING PROTEIN"/>
    <property type="match status" value="1"/>
</dbReference>
<name>A0AAW0QEG0_9PEZI</name>
<evidence type="ECO:0000256" key="1">
    <source>
        <dbReference type="ARBA" id="ARBA00022737"/>
    </source>
</evidence>
<dbReference type="PANTHER" id="PTHR10039">
    <property type="entry name" value="AMELOGENIN"/>
    <property type="match status" value="1"/>
</dbReference>
<gene>
    <name evidence="4" type="ORF">PG999_014250</name>
</gene>
<dbReference type="EMBL" id="JAQQWP010000011">
    <property type="protein sequence ID" value="KAK8096228.1"/>
    <property type="molecule type" value="Genomic_DNA"/>
</dbReference>
<feature type="repeat" description="ANK" evidence="2">
    <location>
        <begin position="1116"/>
        <end position="1148"/>
    </location>
</feature>
<dbReference type="Pfam" id="PF24883">
    <property type="entry name" value="NPHP3_N"/>
    <property type="match status" value="1"/>
</dbReference>
<feature type="repeat" description="ANK" evidence="2">
    <location>
        <begin position="711"/>
        <end position="743"/>
    </location>
</feature>
<dbReference type="InterPro" id="IPR036770">
    <property type="entry name" value="Ankyrin_rpt-contain_sf"/>
</dbReference>
<evidence type="ECO:0000256" key="2">
    <source>
        <dbReference type="PROSITE-ProRule" id="PRU00023"/>
    </source>
</evidence>